<feature type="compositionally biased region" description="Basic and acidic residues" evidence="3">
    <location>
        <begin position="1026"/>
        <end position="1048"/>
    </location>
</feature>
<name>A0ABQ9E4Q1_TEGGR</name>
<feature type="region of interest" description="Disordered" evidence="3">
    <location>
        <begin position="1002"/>
        <end position="1096"/>
    </location>
</feature>
<keyword evidence="5" id="KW-1185">Reference proteome</keyword>
<feature type="region of interest" description="Disordered" evidence="3">
    <location>
        <begin position="834"/>
        <end position="984"/>
    </location>
</feature>
<dbReference type="EMBL" id="JARBDR010000919">
    <property type="protein sequence ID" value="KAJ8300110.1"/>
    <property type="molecule type" value="Genomic_DNA"/>
</dbReference>
<evidence type="ECO:0000256" key="3">
    <source>
        <dbReference type="SAM" id="MobiDB-lite"/>
    </source>
</evidence>
<feature type="compositionally biased region" description="Polar residues" evidence="3">
    <location>
        <begin position="87"/>
        <end position="96"/>
    </location>
</feature>
<evidence type="ECO:0000256" key="1">
    <source>
        <dbReference type="ARBA" id="ARBA00023054"/>
    </source>
</evidence>
<dbReference type="Pfam" id="PF10211">
    <property type="entry name" value="Ax_dynein_light"/>
    <property type="match status" value="1"/>
</dbReference>
<dbReference type="InterPro" id="IPR019347">
    <property type="entry name" value="Axonemal_dynein_light_chain"/>
</dbReference>
<proteinExistence type="predicted"/>
<evidence type="ECO:0000313" key="4">
    <source>
        <dbReference type="EMBL" id="KAJ8300110.1"/>
    </source>
</evidence>
<reference evidence="4 5" key="1">
    <citation type="submission" date="2022-12" db="EMBL/GenBank/DDBJ databases">
        <title>Chromosome-level genome of Tegillarca granosa.</title>
        <authorList>
            <person name="Kim J."/>
        </authorList>
    </citation>
    <scope>NUCLEOTIDE SEQUENCE [LARGE SCALE GENOMIC DNA]</scope>
    <source>
        <strain evidence="4">Teg-2019</strain>
        <tissue evidence="4">Adductor muscle</tissue>
    </source>
</reference>
<feature type="region of interest" description="Disordered" evidence="3">
    <location>
        <begin position="1"/>
        <end position="58"/>
    </location>
</feature>
<feature type="compositionally biased region" description="Low complexity" evidence="3">
    <location>
        <begin position="907"/>
        <end position="919"/>
    </location>
</feature>
<evidence type="ECO:0008006" key="6">
    <source>
        <dbReference type="Google" id="ProtNLM"/>
    </source>
</evidence>
<feature type="compositionally biased region" description="Low complexity" evidence="3">
    <location>
        <begin position="1080"/>
        <end position="1090"/>
    </location>
</feature>
<dbReference type="PANTHER" id="PTHR23052:SF1">
    <property type="entry name" value="AXONEMAL DYNEIN LIGHT CHAIN DOMAIN-CONTAINING PROTEIN 1"/>
    <property type="match status" value="1"/>
</dbReference>
<keyword evidence="1 2" id="KW-0175">Coiled coil</keyword>
<organism evidence="4 5">
    <name type="scientific">Tegillarca granosa</name>
    <name type="common">Malaysian cockle</name>
    <name type="synonym">Anadara granosa</name>
    <dbReference type="NCBI Taxonomy" id="220873"/>
    <lineage>
        <taxon>Eukaryota</taxon>
        <taxon>Metazoa</taxon>
        <taxon>Spiralia</taxon>
        <taxon>Lophotrochozoa</taxon>
        <taxon>Mollusca</taxon>
        <taxon>Bivalvia</taxon>
        <taxon>Autobranchia</taxon>
        <taxon>Pteriomorphia</taxon>
        <taxon>Arcoida</taxon>
        <taxon>Arcoidea</taxon>
        <taxon>Arcidae</taxon>
        <taxon>Tegillarca</taxon>
    </lineage>
</organism>
<evidence type="ECO:0000256" key="2">
    <source>
        <dbReference type="SAM" id="Coils"/>
    </source>
</evidence>
<accession>A0ABQ9E4Q1</accession>
<feature type="compositionally biased region" description="Polar residues" evidence="3">
    <location>
        <begin position="968"/>
        <end position="983"/>
    </location>
</feature>
<feature type="compositionally biased region" description="Basic and acidic residues" evidence="3">
    <location>
        <begin position="1003"/>
        <end position="1015"/>
    </location>
</feature>
<feature type="compositionally biased region" description="Basic and acidic residues" evidence="3">
    <location>
        <begin position="938"/>
        <end position="959"/>
    </location>
</feature>
<protein>
    <recommendedName>
        <fullName evidence="6">Axonemal dynein light chain domain-containing protein 1</fullName>
    </recommendedName>
</protein>
<feature type="compositionally biased region" description="Basic and acidic residues" evidence="3">
    <location>
        <begin position="23"/>
        <end position="36"/>
    </location>
</feature>
<gene>
    <name evidence="4" type="ORF">KUTeg_021629</name>
</gene>
<feature type="compositionally biased region" description="Low complexity" evidence="3">
    <location>
        <begin position="1016"/>
        <end position="1025"/>
    </location>
</feature>
<dbReference type="PANTHER" id="PTHR23052">
    <property type="entry name" value="AXONEMAL DYNEIN LIGHT CHAIN DOMAIN-CONTAINING PROTEIN 1"/>
    <property type="match status" value="1"/>
</dbReference>
<feature type="compositionally biased region" description="Basic and acidic residues" evidence="3">
    <location>
        <begin position="1064"/>
        <end position="1079"/>
    </location>
</feature>
<feature type="compositionally biased region" description="Basic and acidic residues" evidence="3">
    <location>
        <begin position="856"/>
        <end position="903"/>
    </location>
</feature>
<dbReference type="InterPro" id="IPR052845">
    <property type="entry name" value="Axonemal_dynein_LC_domain"/>
</dbReference>
<dbReference type="Proteomes" id="UP001217089">
    <property type="component" value="Unassembled WGS sequence"/>
</dbReference>
<feature type="region of interest" description="Disordered" evidence="3">
    <location>
        <begin position="78"/>
        <end position="104"/>
    </location>
</feature>
<evidence type="ECO:0000313" key="5">
    <source>
        <dbReference type="Proteomes" id="UP001217089"/>
    </source>
</evidence>
<feature type="coiled-coil region" evidence="2">
    <location>
        <begin position="344"/>
        <end position="396"/>
    </location>
</feature>
<comment type="caution">
    <text evidence="4">The sequence shown here is derived from an EMBL/GenBank/DDBJ whole genome shotgun (WGS) entry which is preliminary data.</text>
</comment>
<sequence length="1096" mass="124930">MSAAVATNPEGKFSPSPPQGSPRDSRALVSAEDKRNLPALKSSDVGIDRSKPLPTSLQSDFLPEDVLLALTQPPAIKDQLGPPSRFRNLNTTSINSRPPPAGVWNHKRKEKFKHLTEQTPCVCGAGKDISFLYDVPKKEKSLERPEKIDKSVIRKEVSGGPPKSLQLPDTLIPDEYHIVKNKGVMGIEFHEDKYSTQVKDHENHLVVFPSMKPASRSEVIQLKKTLAEMLERSGVNEEDVEIKGPTQMHNLLELIKKEQNIYNIIFHELIRQTSIECVERGELLADLRLKYNELLNKVPQQIRSLHEEVMAQRALDRRLTEELMRFKTTISSLTNELSEVKEHDRKVTREAQQAQEDLKAALSEAEKNASLLAEYHDLYELQRNRLETQVHMLTEERELWSGAAYCLALKVTEEANLITAKRLHVNEKSWAKLATHFTILLSDKDTELLTKLQEYVEKWRDLVEEFNMIVKQREEEMKTNIKPLRPSVDRWMKAIRNTCFTKEGQFIKAPDENLMRELLTDIRNWEEVLGKESEKFGGDTLLNGQEQLMLIRKQMDGWTDNALKVFTRHRKEGQKSHPDQENMMQLNEEVEELLRQFNNRITGENGVAPHSIHLLNSLETWDMKLASCLNGTMAINDNEWGTLCQLMEEWLSSVDHVIEYVGTTQRDDERAEKKPHSRIEVMETVRRVQKWATTATNAIDSEDAKLVEQVSTLHSQMVQWMVQMLLRLAPDWKDNSQEAKDMALRGSLSLNQLHTNVKTLFEQLESFSDYVALCCNGIVMDNTQQRRDNMDDNADHELKDLHRLRTECEDWINTAKILTVQLLGESMESLFPVPVQNDERASRQRTMSTLSTDADYAYHDKEKTEKPSETEKPPPLTEKPEGPEEEHKKTEKQEQKEEKKEAPPQEPSSVEPEPQQQQTESEEKETTVSAPAPAERIVTGERLEVIGQDDNTHITRLDDSSELAPPSGDQTAVQKQTDGTPDTQKAFEALEAVNTLQDQLLQTEERAQAAEERASAAEAELASSQEKIRELEKRLAKLEQDSTKDDKSSGAPSKVASPVVPHTPSKEPTETKEEKKRPESQASKASSTKSSKSKKK</sequence>